<dbReference type="PANTHER" id="PTHR30146">
    <property type="entry name" value="LACI-RELATED TRANSCRIPTIONAL REPRESSOR"/>
    <property type="match status" value="1"/>
</dbReference>
<protein>
    <recommendedName>
        <fullName evidence="4">HTH lacI-type domain-containing protein</fullName>
    </recommendedName>
</protein>
<dbReference type="Gene3D" id="3.40.50.2300">
    <property type="match status" value="2"/>
</dbReference>
<dbReference type="GO" id="GO:0003700">
    <property type="term" value="F:DNA-binding transcription factor activity"/>
    <property type="evidence" value="ECO:0007669"/>
    <property type="project" value="TreeGrafter"/>
</dbReference>
<dbReference type="EMBL" id="CP009110">
    <property type="protein sequence ID" value="AIJ24689.1"/>
    <property type="molecule type" value="Genomic_DNA"/>
</dbReference>
<dbReference type="SMART" id="SM00354">
    <property type="entry name" value="HTH_LACI"/>
    <property type="match status" value="1"/>
</dbReference>
<dbReference type="HOGENOM" id="CLU_037628_6_1_11"/>
<keyword evidence="6" id="KW-1185">Reference proteome</keyword>
<dbReference type="Proteomes" id="UP000062973">
    <property type="component" value="Chromosome"/>
</dbReference>
<dbReference type="SUPFAM" id="SSF53822">
    <property type="entry name" value="Periplasmic binding protein-like I"/>
    <property type="match status" value="1"/>
</dbReference>
<reference evidence="5 6" key="1">
    <citation type="submission" date="2014-07" db="EMBL/GenBank/DDBJ databases">
        <title>Whole Genome Sequence of the Amycolatopsis methanolica 239.</title>
        <authorList>
            <person name="Tang B."/>
        </authorList>
    </citation>
    <scope>NUCLEOTIDE SEQUENCE [LARGE SCALE GENOMIC DNA]</scope>
    <source>
        <strain evidence="5 6">239</strain>
    </source>
</reference>
<keyword evidence="3" id="KW-0804">Transcription</keyword>
<dbReference type="KEGG" id="amq:AMETH_4597"/>
<evidence type="ECO:0000313" key="5">
    <source>
        <dbReference type="EMBL" id="AIJ24689.1"/>
    </source>
</evidence>
<dbReference type="Gene3D" id="1.10.260.40">
    <property type="entry name" value="lambda repressor-like DNA-binding domains"/>
    <property type="match status" value="1"/>
</dbReference>
<dbReference type="STRING" id="1068978.AMETH_4597"/>
<accession>A0A076MVF6</accession>
<dbReference type="CDD" id="cd01392">
    <property type="entry name" value="HTH_LacI"/>
    <property type="match status" value="1"/>
</dbReference>
<organism evidence="5 6">
    <name type="scientific">Amycolatopsis methanolica 239</name>
    <dbReference type="NCBI Taxonomy" id="1068978"/>
    <lineage>
        <taxon>Bacteria</taxon>
        <taxon>Bacillati</taxon>
        <taxon>Actinomycetota</taxon>
        <taxon>Actinomycetes</taxon>
        <taxon>Pseudonocardiales</taxon>
        <taxon>Pseudonocardiaceae</taxon>
        <taxon>Amycolatopsis</taxon>
        <taxon>Amycolatopsis methanolica group</taxon>
    </lineage>
</organism>
<dbReference type="InterPro" id="IPR028082">
    <property type="entry name" value="Peripla_BP_I"/>
</dbReference>
<gene>
    <name evidence="5" type="ORF">AMETH_4597</name>
</gene>
<sequence length="338" mass="37145">MSTPAAKITIRDVADRAGVAISTVSHAFSGSRPISRATRERVLRAARELGYDPNPSARSLRTGRSGIVGLVLRPRYAVTGTPDRAETFNRLVGSVATEMLRRKTGLIHVPDIDDPSVARVPMDGCIVAHPYGNDPVLTELTRRGIPVVTVEEDPERPELPWAVRLDYPKVVSALLDHLREQGARRIALFTGTEDNAWNRRTRETYLAWSARRRRSTRVEVLSEGLTPEEAMREVRACLRERRRPDAIVMATSDFAAPAAGVAAELGLHVPDELMIASLTDSEHSRTASPPITAMDLNHELLAERAVELMLARLSGADEPAEALVIEPVLNLRASTRRG</sequence>
<proteinExistence type="predicted"/>
<evidence type="ECO:0000256" key="1">
    <source>
        <dbReference type="ARBA" id="ARBA00023015"/>
    </source>
</evidence>
<feature type="domain" description="HTH lacI-type" evidence="4">
    <location>
        <begin position="8"/>
        <end position="62"/>
    </location>
</feature>
<dbReference type="RefSeq" id="WP_017983517.1">
    <property type="nucleotide sequence ID" value="NZ_AQUL01000001.1"/>
</dbReference>
<keyword evidence="1" id="KW-0805">Transcription regulation</keyword>
<dbReference type="PATRIC" id="fig|1068978.7.peg.4939"/>
<dbReference type="OrthoDB" id="252678at2"/>
<evidence type="ECO:0000259" key="4">
    <source>
        <dbReference type="PROSITE" id="PS50932"/>
    </source>
</evidence>
<evidence type="ECO:0000256" key="2">
    <source>
        <dbReference type="ARBA" id="ARBA00023125"/>
    </source>
</evidence>
<dbReference type="GO" id="GO:0000976">
    <property type="term" value="F:transcription cis-regulatory region binding"/>
    <property type="evidence" value="ECO:0007669"/>
    <property type="project" value="TreeGrafter"/>
</dbReference>
<evidence type="ECO:0000256" key="3">
    <source>
        <dbReference type="ARBA" id="ARBA00023163"/>
    </source>
</evidence>
<dbReference type="AlphaFoldDB" id="A0A076MVF6"/>
<dbReference type="InterPro" id="IPR010982">
    <property type="entry name" value="Lambda_DNA-bd_dom_sf"/>
</dbReference>
<dbReference type="InterPro" id="IPR046335">
    <property type="entry name" value="LacI/GalR-like_sensor"/>
</dbReference>
<dbReference type="SUPFAM" id="SSF47413">
    <property type="entry name" value="lambda repressor-like DNA-binding domains"/>
    <property type="match status" value="1"/>
</dbReference>
<dbReference type="eggNOG" id="COG1609">
    <property type="taxonomic scope" value="Bacteria"/>
</dbReference>
<keyword evidence="2" id="KW-0238">DNA-binding</keyword>
<dbReference type="Pfam" id="PF00356">
    <property type="entry name" value="LacI"/>
    <property type="match status" value="1"/>
</dbReference>
<dbReference type="Pfam" id="PF13377">
    <property type="entry name" value="Peripla_BP_3"/>
    <property type="match status" value="1"/>
</dbReference>
<evidence type="ECO:0000313" key="6">
    <source>
        <dbReference type="Proteomes" id="UP000062973"/>
    </source>
</evidence>
<dbReference type="PANTHER" id="PTHR30146:SF153">
    <property type="entry name" value="LACTOSE OPERON REPRESSOR"/>
    <property type="match status" value="1"/>
</dbReference>
<dbReference type="PROSITE" id="PS50932">
    <property type="entry name" value="HTH_LACI_2"/>
    <property type="match status" value="1"/>
</dbReference>
<dbReference type="InterPro" id="IPR000843">
    <property type="entry name" value="HTH_LacI"/>
</dbReference>
<name>A0A076MVF6_AMYME</name>